<dbReference type="GO" id="GO:0005829">
    <property type="term" value="C:cytosol"/>
    <property type="evidence" value="ECO:0007669"/>
    <property type="project" value="TreeGrafter"/>
</dbReference>
<dbReference type="FunFam" id="3.30.1490.20:FF:000002">
    <property type="entry name" value="Succinate--CoA ligase [ADP-forming] subunit beta"/>
    <property type="match status" value="1"/>
</dbReference>
<protein>
    <recommendedName>
        <fullName evidence="10">Succinate--CoA ligase [ADP-forming] subunit beta</fullName>
        <ecNumber evidence="10">6.2.1.5</ecNumber>
    </recommendedName>
    <alternativeName>
        <fullName evidence="10">Succinyl-CoA synthetase subunit beta</fullName>
        <shortName evidence="10">SCS-beta</shortName>
    </alternativeName>
</protein>
<dbReference type="InterPro" id="IPR011761">
    <property type="entry name" value="ATP-grasp"/>
</dbReference>
<dbReference type="PANTHER" id="PTHR11815:SF10">
    <property type="entry name" value="SUCCINATE--COA LIGASE [GDP-FORMING] SUBUNIT BETA, MITOCHONDRIAL"/>
    <property type="match status" value="1"/>
</dbReference>
<reference evidence="13" key="1">
    <citation type="submission" date="2014-07" db="EMBL/GenBank/DDBJ databases">
        <authorList>
            <person name="Santos-Garcia D."/>
        </authorList>
    </citation>
    <scope>NUCLEOTIDE SEQUENCE [LARGE SCALE GENOMIC DNA]</scope>
</reference>
<comment type="catalytic activity">
    <reaction evidence="8">
        <text>succinate + ATP + CoA = succinyl-CoA + ADP + phosphate</text>
        <dbReference type="Rhea" id="RHEA:17661"/>
        <dbReference type="ChEBI" id="CHEBI:30031"/>
        <dbReference type="ChEBI" id="CHEBI:30616"/>
        <dbReference type="ChEBI" id="CHEBI:43474"/>
        <dbReference type="ChEBI" id="CHEBI:57287"/>
        <dbReference type="ChEBI" id="CHEBI:57292"/>
        <dbReference type="ChEBI" id="CHEBI:456216"/>
        <dbReference type="EC" id="6.2.1.5"/>
    </reaction>
    <physiologicalReaction direction="right-to-left" evidence="8">
        <dbReference type="Rhea" id="RHEA:17663"/>
    </physiologicalReaction>
</comment>
<dbReference type="GO" id="GO:0004775">
    <property type="term" value="F:succinate-CoA ligase (ADP-forming) activity"/>
    <property type="evidence" value="ECO:0007669"/>
    <property type="project" value="UniProtKB-UniRule"/>
</dbReference>
<dbReference type="NCBIfam" id="NF001913">
    <property type="entry name" value="PRK00696.1"/>
    <property type="match status" value="1"/>
</dbReference>
<dbReference type="GO" id="GO:0006099">
    <property type="term" value="P:tricarboxylic acid cycle"/>
    <property type="evidence" value="ECO:0007669"/>
    <property type="project" value="UniProtKB-UniRule"/>
</dbReference>
<evidence type="ECO:0000256" key="2">
    <source>
        <dbReference type="ARBA" id="ARBA00022532"/>
    </source>
</evidence>
<dbReference type="EC" id="6.2.1.5" evidence="10"/>
<accession>A0A078KDX5</accession>
<feature type="binding site" evidence="10">
    <location>
        <position position="46"/>
    </location>
    <ligand>
        <name>ATP</name>
        <dbReference type="ChEBI" id="CHEBI:30616"/>
    </ligand>
</feature>
<comment type="function">
    <text evidence="10">Succinyl-CoA synthetase functions in the citric acid cycle (TCA), coupling the hydrolysis of succinyl-CoA to the synthesis of either ATP or GTP and thus represents the only step of substrate-level phosphorylation in the TCA. The beta subunit provides nucleotide specificity of the enzyme and binds the substrate succinate, while the binding sites for coenzyme A and phosphate are found in the alpha subunit.</text>
</comment>
<name>A0A078KDX5_9GAMM</name>
<evidence type="ECO:0000259" key="11">
    <source>
        <dbReference type="PROSITE" id="PS50975"/>
    </source>
</evidence>
<evidence type="ECO:0000256" key="6">
    <source>
        <dbReference type="ARBA" id="ARBA00022840"/>
    </source>
</evidence>
<dbReference type="InterPro" id="IPR017866">
    <property type="entry name" value="Succ-CoA_synthase_bsu_CS"/>
</dbReference>
<feature type="binding site" evidence="10">
    <location>
        <begin position="53"/>
        <end position="55"/>
    </location>
    <ligand>
        <name>ATP</name>
        <dbReference type="ChEBI" id="CHEBI:30616"/>
    </ligand>
</feature>
<dbReference type="Pfam" id="PF08442">
    <property type="entry name" value="ATP-grasp_2"/>
    <property type="match status" value="1"/>
</dbReference>
<dbReference type="EMBL" id="LM655252">
    <property type="protein sequence ID" value="CDZ16398.1"/>
    <property type="molecule type" value="Genomic_DNA"/>
</dbReference>
<evidence type="ECO:0000256" key="10">
    <source>
        <dbReference type="HAMAP-Rule" id="MF_00558"/>
    </source>
</evidence>
<feature type="binding site" evidence="10">
    <location>
        <position position="106"/>
    </location>
    <ligand>
        <name>ATP</name>
        <dbReference type="ChEBI" id="CHEBI:30616"/>
    </ligand>
</feature>
<dbReference type="GO" id="GO:0042709">
    <property type="term" value="C:succinate-CoA ligase complex"/>
    <property type="evidence" value="ECO:0007669"/>
    <property type="project" value="TreeGrafter"/>
</dbReference>
<dbReference type="InterPro" id="IPR005811">
    <property type="entry name" value="SUCC_ACL_C"/>
</dbReference>
<keyword evidence="7 10" id="KW-0460">Magnesium</keyword>
<keyword evidence="4 10" id="KW-0479">Metal-binding</keyword>
<dbReference type="OrthoDB" id="9802602at2"/>
<keyword evidence="3 10" id="KW-0436">Ligase</keyword>
<dbReference type="SUPFAM" id="SSF52210">
    <property type="entry name" value="Succinyl-CoA synthetase domains"/>
    <property type="match status" value="1"/>
</dbReference>
<dbReference type="HAMAP" id="MF_00558">
    <property type="entry name" value="Succ_CoA_beta"/>
    <property type="match status" value="1"/>
</dbReference>
<organism evidence="12 13">
    <name type="scientific">Candidatus Johnevansia muelleri</name>
    <dbReference type="NCBI Taxonomy" id="1495769"/>
    <lineage>
        <taxon>Bacteria</taxon>
        <taxon>Pseudomonadati</taxon>
        <taxon>Pseudomonadota</taxon>
        <taxon>Gammaproteobacteria</taxon>
        <taxon>Candidatus Johnevansiales</taxon>
        <taxon>Candidatus Johnevansiaceae</taxon>
        <taxon>Candidatus Johnevansia</taxon>
    </lineage>
</organism>
<dbReference type="UniPathway" id="UPA00223">
    <property type="reaction ID" value="UER00999"/>
</dbReference>
<dbReference type="PATRIC" id="fig|1495769.3.peg.120"/>
<dbReference type="FunFam" id="3.30.470.20:FF:000002">
    <property type="entry name" value="Succinate--CoA ligase [ADP-forming] subunit beta"/>
    <property type="match status" value="1"/>
</dbReference>
<comment type="catalytic activity">
    <reaction evidence="9">
        <text>GTP + succinate + CoA = succinyl-CoA + GDP + phosphate</text>
        <dbReference type="Rhea" id="RHEA:22120"/>
        <dbReference type="ChEBI" id="CHEBI:30031"/>
        <dbReference type="ChEBI" id="CHEBI:37565"/>
        <dbReference type="ChEBI" id="CHEBI:43474"/>
        <dbReference type="ChEBI" id="CHEBI:57287"/>
        <dbReference type="ChEBI" id="CHEBI:57292"/>
        <dbReference type="ChEBI" id="CHEBI:58189"/>
    </reaction>
    <physiologicalReaction direction="right-to-left" evidence="9">
        <dbReference type="Rhea" id="RHEA:22122"/>
    </physiologicalReaction>
</comment>
<dbReference type="GO" id="GO:0000287">
    <property type="term" value="F:magnesium ion binding"/>
    <property type="evidence" value="ECO:0007669"/>
    <property type="project" value="UniProtKB-UniRule"/>
</dbReference>
<feature type="domain" description="ATP-grasp" evidence="11">
    <location>
        <begin position="9"/>
        <end position="228"/>
    </location>
</feature>
<dbReference type="Gene3D" id="3.40.50.261">
    <property type="entry name" value="Succinyl-CoA synthetase domains"/>
    <property type="match status" value="1"/>
</dbReference>
<keyword evidence="6 10" id="KW-0067">ATP-binding</keyword>
<dbReference type="GO" id="GO:0006104">
    <property type="term" value="P:succinyl-CoA metabolic process"/>
    <property type="evidence" value="ECO:0007669"/>
    <property type="project" value="TreeGrafter"/>
</dbReference>
<evidence type="ECO:0000256" key="4">
    <source>
        <dbReference type="ARBA" id="ARBA00022723"/>
    </source>
</evidence>
<comment type="cofactor">
    <cofactor evidence="10">
        <name>Mg(2+)</name>
        <dbReference type="ChEBI" id="CHEBI:18420"/>
    </cofactor>
    <text evidence="10">Binds 1 Mg(2+) ion per subunit.</text>
</comment>
<evidence type="ECO:0000256" key="3">
    <source>
        <dbReference type="ARBA" id="ARBA00022598"/>
    </source>
</evidence>
<evidence type="ECO:0000256" key="7">
    <source>
        <dbReference type="ARBA" id="ARBA00022842"/>
    </source>
</evidence>
<comment type="subunit">
    <text evidence="10">Heterotetramer of two alpha and two beta subunits.</text>
</comment>
<dbReference type="PROSITE" id="PS50975">
    <property type="entry name" value="ATP_GRASP"/>
    <property type="match status" value="1"/>
</dbReference>
<feature type="binding site" evidence="10">
    <location>
        <position position="198"/>
    </location>
    <ligand>
        <name>Mg(2+)</name>
        <dbReference type="ChEBI" id="CHEBI:18420"/>
    </ligand>
</feature>
<evidence type="ECO:0000313" key="13">
    <source>
        <dbReference type="Proteomes" id="UP000032420"/>
    </source>
</evidence>
<dbReference type="STRING" id="1495769.CEM_130"/>
<evidence type="ECO:0000313" key="12">
    <source>
        <dbReference type="EMBL" id="CDZ16398.1"/>
    </source>
</evidence>
<keyword evidence="2 10" id="KW-0816">Tricarboxylic acid cycle</keyword>
<dbReference type="GO" id="GO:0005524">
    <property type="term" value="F:ATP binding"/>
    <property type="evidence" value="ECO:0007669"/>
    <property type="project" value="UniProtKB-UniRule"/>
</dbReference>
<dbReference type="InterPro" id="IPR013650">
    <property type="entry name" value="ATP-grasp_succ-CoA_synth-type"/>
</dbReference>
<comment type="similarity">
    <text evidence="1 10">Belongs to the succinate/malate CoA ligase beta subunit family.</text>
</comment>
<feature type="binding site" evidence="10">
    <location>
        <position position="263"/>
    </location>
    <ligand>
        <name>substrate</name>
        <note>ligand shared with subunit alpha</note>
    </ligand>
</feature>
<feature type="binding site" evidence="10">
    <location>
        <position position="212"/>
    </location>
    <ligand>
        <name>Mg(2+)</name>
        <dbReference type="ChEBI" id="CHEBI:18420"/>
    </ligand>
</feature>
<dbReference type="PROSITE" id="PS01217">
    <property type="entry name" value="SUCCINYL_COA_LIG_3"/>
    <property type="match status" value="1"/>
</dbReference>
<dbReference type="NCBIfam" id="TIGR01016">
    <property type="entry name" value="sucCoAbeta"/>
    <property type="match status" value="1"/>
</dbReference>
<dbReference type="PANTHER" id="PTHR11815">
    <property type="entry name" value="SUCCINYL-COA SYNTHETASE BETA CHAIN"/>
    <property type="match status" value="1"/>
</dbReference>
<dbReference type="Gene3D" id="3.30.470.20">
    <property type="entry name" value="ATP-grasp fold, B domain"/>
    <property type="match status" value="1"/>
</dbReference>
<dbReference type="FunFam" id="3.40.50.261:FF:000001">
    <property type="entry name" value="Succinate--CoA ligase [ADP-forming] subunit beta"/>
    <property type="match status" value="1"/>
</dbReference>
<keyword evidence="5 10" id="KW-0547">Nucleotide-binding</keyword>
<dbReference type="KEGG" id="eme:CEM_130"/>
<dbReference type="HOGENOM" id="CLU_037430_0_2_6"/>
<dbReference type="Pfam" id="PF00549">
    <property type="entry name" value="Ligase_CoA"/>
    <property type="match status" value="1"/>
</dbReference>
<gene>
    <name evidence="10 12" type="primary">sucC</name>
    <name evidence="12" type="ORF">CEM_130</name>
</gene>
<dbReference type="PIRSF" id="PIRSF001554">
    <property type="entry name" value="SucCS_beta"/>
    <property type="match status" value="1"/>
</dbReference>
<sequence>MNIHEYQGKQLLIEYDLPVSKGYVISSPKDVITACKNIGGNSWVVKTQIHAGGRGKSGGIKLVNNYNEAKNFSEMWLGKRLLTYQTEKGQLVNKILIESYTKIIKELYISAIIDRSIKRIVFIASSEGGVEIEKIAKENPKKIIKTTIDPILGAMPYQAINIAFKLGLNKIQIKQFTKIFINLLKMFKDNDLYFIEINPLVITNKGNLHCLDIKMSIDPNALYRHHDLYSMLDISQEDEREANAKNFDLNYVALNGNIGCIVNGAGLAMGTMDMIQFNGGKPANFLDVGGSANNERVVEAFKIILSDKSVKAVLVNIFGGIVRCDMIAEGIISAINKIIIDIPVVVRLQGNNYEKGMKKLRESKLNNIIPEYNLLEAAKKVIKAAT</sequence>
<dbReference type="InterPro" id="IPR005809">
    <property type="entry name" value="Succ_CoA_ligase-like_bsu"/>
</dbReference>
<feature type="binding site" evidence="10">
    <location>
        <position position="98"/>
    </location>
    <ligand>
        <name>ATP</name>
        <dbReference type="ChEBI" id="CHEBI:30616"/>
    </ligand>
</feature>
<evidence type="ECO:0000256" key="8">
    <source>
        <dbReference type="ARBA" id="ARBA00050563"/>
    </source>
</evidence>
<dbReference type="Gene3D" id="3.30.1490.20">
    <property type="entry name" value="ATP-grasp fold, A domain"/>
    <property type="match status" value="1"/>
</dbReference>
<proteinExistence type="inferred from homology"/>
<dbReference type="GO" id="GO:0004776">
    <property type="term" value="F:succinate-CoA ligase (GDP-forming) activity"/>
    <property type="evidence" value="ECO:0007669"/>
    <property type="project" value="RHEA"/>
</dbReference>
<evidence type="ECO:0000256" key="9">
    <source>
        <dbReference type="ARBA" id="ARBA00052891"/>
    </source>
</evidence>
<dbReference type="AlphaFoldDB" id="A0A078KDX5"/>
<dbReference type="SUPFAM" id="SSF56059">
    <property type="entry name" value="Glutathione synthetase ATP-binding domain-like"/>
    <property type="match status" value="1"/>
</dbReference>
<feature type="binding site" evidence="10">
    <location>
        <begin position="320"/>
        <end position="322"/>
    </location>
    <ligand>
        <name>substrate</name>
        <note>ligand shared with subunit alpha</note>
    </ligand>
</feature>
<feature type="binding site" evidence="10">
    <location>
        <position position="101"/>
    </location>
    <ligand>
        <name>ATP</name>
        <dbReference type="ChEBI" id="CHEBI:30616"/>
    </ligand>
</feature>
<evidence type="ECO:0000256" key="5">
    <source>
        <dbReference type="ARBA" id="ARBA00022741"/>
    </source>
</evidence>
<comment type="pathway">
    <text evidence="10">Carbohydrate metabolism; tricarboxylic acid cycle; succinate from succinyl-CoA (ligase route): step 1/1.</text>
</comment>
<keyword evidence="13" id="KW-1185">Reference proteome</keyword>
<dbReference type="Proteomes" id="UP000032420">
    <property type="component" value="Chromosome I"/>
</dbReference>
<dbReference type="InterPro" id="IPR016102">
    <property type="entry name" value="Succinyl-CoA_synth-like"/>
</dbReference>
<dbReference type="InterPro" id="IPR013815">
    <property type="entry name" value="ATP_grasp_subdomain_1"/>
</dbReference>
<evidence type="ECO:0000256" key="1">
    <source>
        <dbReference type="ARBA" id="ARBA00009182"/>
    </source>
</evidence>